<dbReference type="InterPro" id="IPR014782">
    <property type="entry name" value="Peptidase_M1_dom"/>
</dbReference>
<comment type="caution">
    <text evidence="2">The sequence shown here is derived from an EMBL/GenBank/DDBJ whole genome shotgun (WGS) entry which is preliminary data.</text>
</comment>
<dbReference type="CDD" id="cd09604">
    <property type="entry name" value="M1_APN_like"/>
    <property type="match status" value="1"/>
</dbReference>
<dbReference type="Gene3D" id="1.10.390.10">
    <property type="entry name" value="Neutral Protease Domain 2"/>
    <property type="match status" value="1"/>
</dbReference>
<gene>
    <name evidence="2" type="ORF">HUK82_07180</name>
</gene>
<keyword evidence="3" id="KW-1185">Reference proteome</keyword>
<organism evidence="2 3">
    <name type="scientific">Ameyamaea chiangmaiensis</name>
    <dbReference type="NCBI Taxonomy" id="442969"/>
    <lineage>
        <taxon>Bacteria</taxon>
        <taxon>Pseudomonadati</taxon>
        <taxon>Pseudomonadota</taxon>
        <taxon>Alphaproteobacteria</taxon>
        <taxon>Acetobacterales</taxon>
        <taxon>Acetobacteraceae</taxon>
        <taxon>Ameyamaea</taxon>
    </lineage>
</organism>
<protein>
    <submittedName>
        <fullName evidence="2">M1 family metallopeptidase</fullName>
    </submittedName>
</protein>
<evidence type="ECO:0000313" key="2">
    <source>
        <dbReference type="EMBL" id="NVN40345.1"/>
    </source>
</evidence>
<dbReference type="SUPFAM" id="SSF55486">
    <property type="entry name" value="Metalloproteases ('zincins'), catalytic domain"/>
    <property type="match status" value="1"/>
</dbReference>
<sequence length="710" mass="78977">MNDAGGRRPWLISVPRTVVLPYLSYPYRCRRGARRLVAPLASFALSSLTVGGLAHTSRAADLPAPDPQRIFAPLAYPDQPNQARSGGGVPGPAYFTNRADYDIKVAIDPTNKVLSGTETITYTNNSPDALAVLWLQLDQNIYRADARADFVNPERHAEHTDGDVIENVSIESDGKDVPLTPLISDTRMQLVLPQALAAKGGKVRVKIAWHYTVPGPWGGRTAVTPSKNGDIYEIAQFYPRMAVYDDLRGWDTAPYLGQEFYLDYGDIDYSVTVPWNFTVVGSGALLNPADVLTQVERDRLAQAEKSDQHVMIRTAADVTDPKSHLAQTGTKTWHYRMNNTRDVAFGASPAFLWDAAKIDLPPVVPAPGKPPVARLAMSIYPVEGAGPHQWDRSTDYVKHAIEFFSDRVYPYPWPNAVNLGGHGAGMEYPGIVFDGMTDKDPVLFWLTTHELGHGWFPMIVGSNERRHAFMDEGFNTFIDAQASQHFNHGEFAPKHDSEYASQTGHPSDDIVAVLTDPAAPNLMMPSDLVTERYRHPVTYFKAAYGLTLLREQVLGPERFDRAFRRYTAQWAYRHPTPSDFFRLMDSEAGEDLSWFWRGWYFNNWGPDYAVRGVSYVDNDPTHGAQITLVNKGWLPLRVSVAVTYTDGSTVTLNVPTETWLMRNETVLQVPGGKAVRQVVVDPDHLIPDIERSDNSFTVTAAKPADAPPAH</sequence>
<dbReference type="EMBL" id="JABXXR010000038">
    <property type="protein sequence ID" value="NVN40345.1"/>
    <property type="molecule type" value="Genomic_DNA"/>
</dbReference>
<evidence type="ECO:0000259" key="1">
    <source>
        <dbReference type="Pfam" id="PF01433"/>
    </source>
</evidence>
<dbReference type="GO" id="GO:0008270">
    <property type="term" value="F:zinc ion binding"/>
    <property type="evidence" value="ECO:0007669"/>
    <property type="project" value="InterPro"/>
</dbReference>
<dbReference type="Pfam" id="PF01433">
    <property type="entry name" value="Peptidase_M1"/>
    <property type="match status" value="1"/>
</dbReference>
<dbReference type="AlphaFoldDB" id="A0A850P6T6"/>
<dbReference type="Proteomes" id="UP000585665">
    <property type="component" value="Unassembled WGS sequence"/>
</dbReference>
<reference evidence="2 3" key="1">
    <citation type="submission" date="2020-06" db="EMBL/GenBank/DDBJ databases">
        <title>Description of novel acetic acid bacteria.</title>
        <authorList>
            <person name="Sombolestani A."/>
        </authorList>
    </citation>
    <scope>NUCLEOTIDE SEQUENCE [LARGE SCALE GENOMIC DNA]</scope>
    <source>
        <strain evidence="2 3">LMG 27010</strain>
    </source>
</reference>
<dbReference type="InterPro" id="IPR027268">
    <property type="entry name" value="Peptidase_M4/M1_CTD_sf"/>
</dbReference>
<proteinExistence type="predicted"/>
<dbReference type="GO" id="GO:0008237">
    <property type="term" value="F:metallopeptidase activity"/>
    <property type="evidence" value="ECO:0007669"/>
    <property type="project" value="InterPro"/>
</dbReference>
<feature type="domain" description="Peptidase M1 membrane alanine aminopeptidase" evidence="1">
    <location>
        <begin position="446"/>
        <end position="599"/>
    </location>
</feature>
<accession>A0A850P6T6</accession>
<evidence type="ECO:0000313" key="3">
    <source>
        <dbReference type="Proteomes" id="UP000585665"/>
    </source>
</evidence>
<name>A0A850P6T6_9PROT</name>